<protein>
    <recommendedName>
        <fullName evidence="5 10">Homoserine dehydrogenase</fullName>
        <ecNumber evidence="4 10">1.1.1.3</ecNumber>
    </recommendedName>
</protein>
<evidence type="ECO:0000256" key="3">
    <source>
        <dbReference type="ARBA" id="ARBA00006753"/>
    </source>
</evidence>
<dbReference type="RefSeq" id="WP_066269527.1">
    <property type="nucleotide sequence ID" value="NZ_JARMAB010000022.1"/>
</dbReference>
<dbReference type="Gene3D" id="3.40.50.720">
    <property type="entry name" value="NAD(P)-binding Rossmann-like Domain"/>
    <property type="match status" value="1"/>
</dbReference>
<keyword evidence="6 10" id="KW-0028">Amino-acid biosynthesis</keyword>
<keyword evidence="10" id="KW-0521">NADP</keyword>
<comment type="pathway">
    <text evidence="1 10">Amino-acid biosynthesis; L-threonine biosynthesis; L-threonine from L-aspartate: step 3/5.</text>
</comment>
<dbReference type="PANTHER" id="PTHR43331:SF1">
    <property type="entry name" value="HOMOSERINE DEHYDROGENASE"/>
    <property type="match status" value="1"/>
</dbReference>
<evidence type="ECO:0000256" key="7">
    <source>
        <dbReference type="ARBA" id="ARBA00022697"/>
    </source>
</evidence>
<comment type="caution">
    <text evidence="14">The sequence shown here is derived from an EMBL/GenBank/DDBJ whole genome shotgun (WGS) entry which is preliminary data.</text>
</comment>
<keyword evidence="15" id="KW-1185">Reference proteome</keyword>
<gene>
    <name evidence="14" type="ORF">P4T90_15290</name>
</gene>
<keyword evidence="7 10" id="KW-0791">Threonine biosynthesis</keyword>
<evidence type="ECO:0000256" key="11">
    <source>
        <dbReference type="RuleBase" id="RU004171"/>
    </source>
</evidence>
<dbReference type="InterPro" id="IPR022697">
    <property type="entry name" value="HDH_short"/>
</dbReference>
<dbReference type="Gene3D" id="3.30.360.10">
    <property type="entry name" value="Dihydrodipicolinate Reductase, domain 2"/>
    <property type="match status" value="1"/>
</dbReference>
<name>A0ABU6MJ26_9BACI</name>
<dbReference type="InterPro" id="IPR019811">
    <property type="entry name" value="HDH_CS"/>
</dbReference>
<evidence type="ECO:0000256" key="4">
    <source>
        <dbReference type="ARBA" id="ARBA00013213"/>
    </source>
</evidence>
<dbReference type="NCBIfam" id="NF004976">
    <property type="entry name" value="PRK06349.1"/>
    <property type="match status" value="1"/>
</dbReference>
<comment type="catalytic activity">
    <reaction evidence="10">
        <text>L-homoserine + NADP(+) = L-aspartate 4-semialdehyde + NADPH + H(+)</text>
        <dbReference type="Rhea" id="RHEA:15761"/>
        <dbReference type="ChEBI" id="CHEBI:15378"/>
        <dbReference type="ChEBI" id="CHEBI:57476"/>
        <dbReference type="ChEBI" id="CHEBI:57783"/>
        <dbReference type="ChEBI" id="CHEBI:58349"/>
        <dbReference type="ChEBI" id="CHEBI:537519"/>
        <dbReference type="EC" id="1.1.1.3"/>
    </reaction>
</comment>
<evidence type="ECO:0000256" key="5">
    <source>
        <dbReference type="ARBA" id="ARBA00013376"/>
    </source>
</evidence>
<organism evidence="14 15">
    <name type="scientific">Heyndrickxia acidicola</name>
    <dbReference type="NCBI Taxonomy" id="209389"/>
    <lineage>
        <taxon>Bacteria</taxon>
        <taxon>Bacillati</taxon>
        <taxon>Bacillota</taxon>
        <taxon>Bacilli</taxon>
        <taxon>Bacillales</taxon>
        <taxon>Bacillaceae</taxon>
        <taxon>Heyndrickxia</taxon>
    </lineage>
</organism>
<evidence type="ECO:0000256" key="6">
    <source>
        <dbReference type="ARBA" id="ARBA00022605"/>
    </source>
</evidence>
<evidence type="ECO:0000259" key="13">
    <source>
        <dbReference type="Pfam" id="PF03447"/>
    </source>
</evidence>
<dbReference type="PANTHER" id="PTHR43331">
    <property type="entry name" value="HOMOSERINE DEHYDROGENASE"/>
    <property type="match status" value="1"/>
</dbReference>
<evidence type="ECO:0000256" key="8">
    <source>
        <dbReference type="ARBA" id="ARBA00023002"/>
    </source>
</evidence>
<reference evidence="14 15" key="1">
    <citation type="submission" date="2023-03" db="EMBL/GenBank/DDBJ databases">
        <title>Bacillus Genome Sequencing.</title>
        <authorList>
            <person name="Dunlap C."/>
        </authorList>
    </citation>
    <scope>NUCLEOTIDE SEQUENCE [LARGE SCALE GENOMIC DNA]</scope>
    <source>
        <strain evidence="14 15">B-23453</strain>
    </source>
</reference>
<dbReference type="Proteomes" id="UP001341444">
    <property type="component" value="Unassembled WGS sequence"/>
</dbReference>
<evidence type="ECO:0000256" key="10">
    <source>
        <dbReference type="RuleBase" id="RU000579"/>
    </source>
</evidence>
<keyword evidence="9 10" id="KW-0486">Methionine biosynthesis</keyword>
<keyword evidence="8 10" id="KW-0560">Oxidoreductase</keyword>
<dbReference type="SUPFAM" id="SSF55347">
    <property type="entry name" value="Glyceraldehyde-3-phosphate dehydrogenase-like, C-terminal domain"/>
    <property type="match status" value="1"/>
</dbReference>
<dbReference type="Pfam" id="PF03447">
    <property type="entry name" value="NAD_binding_3"/>
    <property type="match status" value="1"/>
</dbReference>
<evidence type="ECO:0000256" key="9">
    <source>
        <dbReference type="ARBA" id="ARBA00023167"/>
    </source>
</evidence>
<feature type="domain" description="Homoserine dehydrogenase catalytic" evidence="12">
    <location>
        <begin position="135"/>
        <end position="311"/>
    </location>
</feature>
<dbReference type="EC" id="1.1.1.3" evidence="4 10"/>
<evidence type="ECO:0000313" key="15">
    <source>
        <dbReference type="Proteomes" id="UP001341444"/>
    </source>
</evidence>
<dbReference type="EMBL" id="JARMAB010000022">
    <property type="protein sequence ID" value="MED1204412.1"/>
    <property type="molecule type" value="Genomic_DNA"/>
</dbReference>
<dbReference type="InterPro" id="IPR036291">
    <property type="entry name" value="NAD(P)-bd_dom_sf"/>
</dbReference>
<sequence>MAIKVAILGYGTVGEGVYKGIQNHQEQLIEKLGDAVEVAGILVRDPLKKRDVQPGTFITTRFEEILAIPGLHAVFEAIVGKEPGYTYLSQCIEKGCHVITANKVLFAKYGNELLKKSKQHGVHIGYEATTAGAVPIIRTLQELLKVNRVTRIQGILNGTSNFILTEMRANRLSFGEALKLAQDNGYAEANPENDVEGKDAACKLKILCQLAFGCTPDWEEVEVEGIAAITSGEVQKAEAEGFRYKHIADIRAEGGKLKASVKPIAVSSAHPLFSVEGVDNAITLETSLAGNLTLQGAGAGKFPTASAMLEDFSAILEKSLRTKIHLLSARVPV</sequence>
<dbReference type="PIRSF" id="PIRSF036497">
    <property type="entry name" value="HDH_short"/>
    <property type="match status" value="1"/>
</dbReference>
<feature type="domain" description="Aspartate/homoserine dehydrogenase NAD-binding" evidence="13">
    <location>
        <begin position="9"/>
        <end position="127"/>
    </location>
</feature>
<dbReference type="InterPro" id="IPR001342">
    <property type="entry name" value="HDH_cat"/>
</dbReference>
<evidence type="ECO:0000256" key="1">
    <source>
        <dbReference type="ARBA" id="ARBA00005056"/>
    </source>
</evidence>
<evidence type="ECO:0000313" key="14">
    <source>
        <dbReference type="EMBL" id="MED1204412.1"/>
    </source>
</evidence>
<accession>A0ABU6MJ26</accession>
<dbReference type="PROSITE" id="PS01042">
    <property type="entry name" value="HOMOSER_DHGENASE"/>
    <property type="match status" value="1"/>
</dbReference>
<proteinExistence type="inferred from homology"/>
<dbReference type="Pfam" id="PF00742">
    <property type="entry name" value="Homoserine_dh"/>
    <property type="match status" value="1"/>
</dbReference>
<evidence type="ECO:0000256" key="2">
    <source>
        <dbReference type="ARBA" id="ARBA00005062"/>
    </source>
</evidence>
<dbReference type="InterPro" id="IPR005106">
    <property type="entry name" value="Asp/hSer_DH_NAD-bd"/>
</dbReference>
<comment type="similarity">
    <text evidence="3 11">Belongs to the homoserine dehydrogenase family.</text>
</comment>
<evidence type="ECO:0000259" key="12">
    <source>
        <dbReference type="Pfam" id="PF00742"/>
    </source>
</evidence>
<dbReference type="GO" id="GO:0004412">
    <property type="term" value="F:homoserine dehydrogenase activity"/>
    <property type="evidence" value="ECO:0007669"/>
    <property type="project" value="UniProtKB-EC"/>
</dbReference>
<comment type="pathway">
    <text evidence="2 10">Amino-acid biosynthesis; L-methionine biosynthesis via de novo pathway; L-homoserine from L-aspartate: step 3/3.</text>
</comment>
<dbReference type="SUPFAM" id="SSF51735">
    <property type="entry name" value="NAD(P)-binding Rossmann-fold domains"/>
    <property type="match status" value="1"/>
</dbReference>